<dbReference type="Proteomes" id="UP001497623">
    <property type="component" value="Unassembled WGS sequence"/>
</dbReference>
<keyword evidence="7" id="KW-1185">Reference proteome</keyword>
<evidence type="ECO:0000313" key="6">
    <source>
        <dbReference type="EMBL" id="CAL4154434.1"/>
    </source>
</evidence>
<organism evidence="6 7">
    <name type="scientific">Meganyctiphanes norvegica</name>
    <name type="common">Northern krill</name>
    <name type="synonym">Thysanopoda norvegica</name>
    <dbReference type="NCBI Taxonomy" id="48144"/>
    <lineage>
        <taxon>Eukaryota</taxon>
        <taxon>Metazoa</taxon>
        <taxon>Ecdysozoa</taxon>
        <taxon>Arthropoda</taxon>
        <taxon>Crustacea</taxon>
        <taxon>Multicrustacea</taxon>
        <taxon>Malacostraca</taxon>
        <taxon>Eumalacostraca</taxon>
        <taxon>Eucarida</taxon>
        <taxon>Euphausiacea</taxon>
        <taxon>Euphausiidae</taxon>
        <taxon>Meganyctiphanes</taxon>
    </lineage>
</organism>
<feature type="transmembrane region" description="Helical" evidence="5">
    <location>
        <begin position="843"/>
        <end position="862"/>
    </location>
</feature>
<keyword evidence="5" id="KW-0472">Membrane</keyword>
<dbReference type="PANTHER" id="PTHR24126:SF61">
    <property type="entry name" value="CHROMOSOME UNDETERMINED SCAFFOLD_2, WHOLE GENOME SHOTGUN SEQUENCE"/>
    <property type="match status" value="1"/>
</dbReference>
<evidence type="ECO:0000313" key="7">
    <source>
        <dbReference type="Proteomes" id="UP001497623"/>
    </source>
</evidence>
<comment type="caution">
    <text evidence="6">The sequence shown here is derived from an EMBL/GenBank/DDBJ whole genome shotgun (WGS) entry which is preliminary data.</text>
</comment>
<evidence type="ECO:0000256" key="3">
    <source>
        <dbReference type="PROSITE-ProRule" id="PRU00023"/>
    </source>
</evidence>
<proteinExistence type="predicted"/>
<keyword evidence="2 3" id="KW-0040">ANK repeat</keyword>
<evidence type="ECO:0000256" key="1">
    <source>
        <dbReference type="ARBA" id="ARBA00022737"/>
    </source>
</evidence>
<dbReference type="PANTHER" id="PTHR24126">
    <property type="entry name" value="ANKYRIN REPEAT, PH AND SEC7 DOMAIN CONTAINING PROTEIN SECG-RELATED"/>
    <property type="match status" value="1"/>
</dbReference>
<keyword evidence="5" id="KW-0812">Transmembrane</keyword>
<keyword evidence="1" id="KW-0677">Repeat</keyword>
<feature type="repeat" description="ANK" evidence="3">
    <location>
        <begin position="718"/>
        <end position="751"/>
    </location>
</feature>
<feature type="region of interest" description="Disordered" evidence="4">
    <location>
        <begin position="1"/>
        <end position="54"/>
    </location>
</feature>
<name>A0AAV2S1W7_MEGNR</name>
<accession>A0AAV2S1W7</accession>
<reference evidence="6 7" key="1">
    <citation type="submission" date="2024-05" db="EMBL/GenBank/DDBJ databases">
        <authorList>
            <person name="Wallberg A."/>
        </authorList>
    </citation>
    <scope>NUCLEOTIDE SEQUENCE [LARGE SCALE GENOMIC DNA]</scope>
</reference>
<protein>
    <submittedName>
        <fullName evidence="6">Uncharacterized protein</fullName>
    </submittedName>
</protein>
<feature type="repeat" description="ANK" evidence="3">
    <location>
        <begin position="392"/>
        <end position="426"/>
    </location>
</feature>
<dbReference type="InterPro" id="IPR036770">
    <property type="entry name" value="Ankyrin_rpt-contain_sf"/>
</dbReference>
<keyword evidence="5" id="KW-1133">Transmembrane helix</keyword>
<dbReference type="PROSITE" id="PS50088">
    <property type="entry name" value="ANK_REPEAT"/>
    <property type="match status" value="2"/>
</dbReference>
<dbReference type="EMBL" id="CAXKWB010040209">
    <property type="protein sequence ID" value="CAL4154434.1"/>
    <property type="molecule type" value="Genomic_DNA"/>
</dbReference>
<gene>
    <name evidence="6" type="ORF">MNOR_LOCUS31342</name>
</gene>
<evidence type="ECO:0000256" key="2">
    <source>
        <dbReference type="ARBA" id="ARBA00023043"/>
    </source>
</evidence>
<evidence type="ECO:0000256" key="5">
    <source>
        <dbReference type="SAM" id="Phobius"/>
    </source>
</evidence>
<sequence>MEAGDLGETRQDEKGRCDKEEKETLIASNQAGNSEDEHSTLITSNQSRNDTVQQVSPASSIQTIYGTNQQISQASSSQAITVIDPQDALGTLKLIIELQGTLDAADQQIKTCDISRFSCVINSVDPKDLPVLLYESCENGLLKLVNIILDHKVDPTLECEKPDKYSILAAAKKGHHQIIDSLLEKFKSLGKLKFGLQQRNKFGNTVFHTILKGLSKSRNGGKSNQLNYDNYKESMAVLMKYKDEFENDLIIKEDYPLIFEASEENLSDFVAILLQQSSNVNPLGYFKTKHKVNPFLLACSKGNIDTVEVLINHIEQNTTNNKEILKDTNGNTALHYILSGKYKGKKEKIKKNDKDVNITYDSENIDTEDNYFTCMELLLSRKDIDIDAMNFDGDTALHKTAKLHENGKRFVQLLIDKGARRDIKNKKGFIAEVFESIKPTVDIMKNNDEKILNANVYNFNPADNIVENISDQQVKSNDFEERINLLKVALINGKYIDVKKLCDKVIEKKELFSDKVMRIFLDIIVENTIMEKHRIKVEGPKQKGKHERQEKKIETKLKQNHKKCLEILLRTNLNFQNYDISSDKKLFYKICSNGLTKLADCLINYKTDPCMEFEVDEMEFEVDEKSPILIASKSGYHELVELLLSKMKEQGEEKLISGLQVTNKWNNLAIHNVVRSAGKINKNEKMQEEKEPEINYYKCLECLLKYKDYYNINAQDNKGNTALHYATQLRGNQQFVKLLLMNGSQMTIKNNTHVTASSKIVPSVIEGILDSCIMTGMNETFEDDLRLTLDLSIFSHNCHSKTKTETDLVMTLNNSKKYKHLLYHPVISTFLYIKWQKIRTFCYVNLFIYMLFFSCLIAYISCKDSYNKYAA</sequence>
<dbReference type="Gene3D" id="1.25.40.20">
    <property type="entry name" value="Ankyrin repeat-containing domain"/>
    <property type="match status" value="3"/>
</dbReference>
<dbReference type="Pfam" id="PF00023">
    <property type="entry name" value="Ank"/>
    <property type="match status" value="1"/>
</dbReference>
<dbReference type="AlphaFoldDB" id="A0AAV2S1W7"/>
<dbReference type="SUPFAM" id="SSF48403">
    <property type="entry name" value="Ankyrin repeat"/>
    <property type="match status" value="2"/>
</dbReference>
<feature type="non-terminal residue" evidence="6">
    <location>
        <position position="871"/>
    </location>
</feature>
<evidence type="ECO:0000256" key="4">
    <source>
        <dbReference type="SAM" id="MobiDB-lite"/>
    </source>
</evidence>
<feature type="compositionally biased region" description="Basic and acidic residues" evidence="4">
    <location>
        <begin position="7"/>
        <end position="24"/>
    </location>
</feature>
<dbReference type="InterPro" id="IPR002110">
    <property type="entry name" value="Ankyrin_rpt"/>
</dbReference>
<dbReference type="PROSITE" id="PS50297">
    <property type="entry name" value="ANK_REP_REGION"/>
    <property type="match status" value="2"/>
</dbReference>
<dbReference type="Pfam" id="PF12796">
    <property type="entry name" value="Ank_2"/>
    <property type="match status" value="2"/>
</dbReference>
<dbReference type="SMART" id="SM00248">
    <property type="entry name" value="ANK"/>
    <property type="match status" value="10"/>
</dbReference>
<feature type="compositionally biased region" description="Polar residues" evidence="4">
    <location>
        <begin position="40"/>
        <end position="54"/>
    </location>
</feature>